<dbReference type="OrthoDB" id="9811884at2"/>
<reference evidence="3 4" key="1">
    <citation type="journal article" date="2019" name="Int. J. Syst. Evol. Microbiol.">
        <title>Undibacterium piscinae sp. nov., isolated from Korean shiner intestine.</title>
        <authorList>
            <person name="Lee S.Y."/>
            <person name="Kang W."/>
            <person name="Kim P.S."/>
            <person name="Kim H.S."/>
            <person name="Sung H."/>
            <person name="Shin N.R."/>
            <person name="Whon T.W."/>
            <person name="Yun J.H."/>
            <person name="Lee J.Y."/>
            <person name="Lee J.Y."/>
            <person name="Jung M.J."/>
            <person name="Jeong Y.S."/>
            <person name="Tak E.J."/>
            <person name="Han J.E."/>
            <person name="Hyun D.W."/>
            <person name="Kang M.S."/>
            <person name="Lee K.E."/>
            <person name="Lee B.H."/>
            <person name="Bae J.W."/>
        </authorList>
    </citation>
    <scope>NUCLEOTIDE SEQUENCE [LARGE SCALE GENOMIC DNA]</scope>
    <source>
        <strain evidence="3 4">S11R28</strain>
    </source>
</reference>
<proteinExistence type="predicted"/>
<evidence type="ECO:0000313" key="3">
    <source>
        <dbReference type="EMBL" id="QJQ04754.1"/>
    </source>
</evidence>
<gene>
    <name evidence="3" type="ORF">EJG51_001545</name>
</gene>
<dbReference type="PANTHER" id="PTHR48090">
    <property type="entry name" value="UNDECAPRENYL-PHOSPHATE 4-DEOXY-4-FORMAMIDO-L-ARABINOSE TRANSFERASE-RELATED"/>
    <property type="match status" value="1"/>
</dbReference>
<feature type="domain" description="Glycosyltransferase 2-like" evidence="2">
    <location>
        <begin position="21"/>
        <end position="182"/>
    </location>
</feature>
<evidence type="ECO:0000256" key="1">
    <source>
        <dbReference type="SAM" id="Phobius"/>
    </source>
</evidence>
<keyword evidence="1" id="KW-0472">Membrane</keyword>
<dbReference type="Pfam" id="PF00535">
    <property type="entry name" value="Glycos_transf_2"/>
    <property type="match status" value="1"/>
</dbReference>
<keyword evidence="3" id="KW-0808">Transferase</keyword>
<keyword evidence="1" id="KW-0812">Transmembrane</keyword>
<sequence length="339" mass="37618">MTTPPLKSEIKTDRSTPPNISCVVPAFNEGKHIASFLTDLHATLARLSDRYEIIVVNDGSSDNTEEMVATVSTNCAVRYLGLSRNFGKEAALSAGIDHAKGEVVILLDGDYQHPLELLPEMLNLWKSGYDMVYGVIADRRHESLLKRWGTGLFYNLMERDSVIDIPRNAGDFRLMDRKVVDALRQLPERNRFMKGLYAWVGYKSVALPFVPLERASGESSFRLRGLGKLALAGITAFTTLPLRIWSGIGALISIASILYALYVMLETLIFGNPTPGWATLTVGLMFFSGVQLFSIGILGEYLGRVYEEVKMRPLYLIAQDLDHGKTSYPDTLSSEKNSA</sequence>
<dbReference type="InterPro" id="IPR050256">
    <property type="entry name" value="Glycosyltransferase_2"/>
</dbReference>
<dbReference type="InterPro" id="IPR001173">
    <property type="entry name" value="Glyco_trans_2-like"/>
</dbReference>
<dbReference type="GO" id="GO:0005886">
    <property type="term" value="C:plasma membrane"/>
    <property type="evidence" value="ECO:0007669"/>
    <property type="project" value="TreeGrafter"/>
</dbReference>
<dbReference type="CDD" id="cd04187">
    <property type="entry name" value="DPM1_like_bac"/>
    <property type="match status" value="1"/>
</dbReference>
<dbReference type="AlphaFoldDB" id="A0A6M4A0P9"/>
<dbReference type="KEGG" id="upi:EJG51_001545"/>
<dbReference type="PANTHER" id="PTHR48090:SF8">
    <property type="entry name" value="GLYCOSYLTRANSFERASE CSBB-RELATED"/>
    <property type="match status" value="1"/>
</dbReference>
<dbReference type="GO" id="GO:0016740">
    <property type="term" value="F:transferase activity"/>
    <property type="evidence" value="ECO:0007669"/>
    <property type="project" value="UniProtKB-KW"/>
</dbReference>
<dbReference type="Proteomes" id="UP000274350">
    <property type="component" value="Chromosome"/>
</dbReference>
<evidence type="ECO:0000259" key="2">
    <source>
        <dbReference type="Pfam" id="PF00535"/>
    </source>
</evidence>
<dbReference type="InterPro" id="IPR029044">
    <property type="entry name" value="Nucleotide-diphossugar_trans"/>
</dbReference>
<dbReference type="EMBL" id="CP051152">
    <property type="protein sequence ID" value="QJQ04754.1"/>
    <property type="molecule type" value="Genomic_DNA"/>
</dbReference>
<feature type="transmembrane region" description="Helical" evidence="1">
    <location>
        <begin position="277"/>
        <end position="302"/>
    </location>
</feature>
<dbReference type="SUPFAM" id="SSF53448">
    <property type="entry name" value="Nucleotide-diphospho-sugar transferases"/>
    <property type="match status" value="1"/>
</dbReference>
<evidence type="ECO:0000313" key="4">
    <source>
        <dbReference type="Proteomes" id="UP000274350"/>
    </source>
</evidence>
<organism evidence="3 4">
    <name type="scientific">Undibacterium piscinae</name>
    <dbReference type="NCBI Taxonomy" id="2495591"/>
    <lineage>
        <taxon>Bacteria</taxon>
        <taxon>Pseudomonadati</taxon>
        <taxon>Pseudomonadota</taxon>
        <taxon>Betaproteobacteria</taxon>
        <taxon>Burkholderiales</taxon>
        <taxon>Oxalobacteraceae</taxon>
        <taxon>Undibacterium</taxon>
    </lineage>
</organism>
<dbReference type="Gene3D" id="3.90.550.10">
    <property type="entry name" value="Spore Coat Polysaccharide Biosynthesis Protein SpsA, Chain A"/>
    <property type="match status" value="1"/>
</dbReference>
<feature type="transmembrane region" description="Helical" evidence="1">
    <location>
        <begin position="244"/>
        <end position="265"/>
    </location>
</feature>
<accession>A0A6M4A0P9</accession>
<name>A0A6M4A0P9_9BURK</name>
<keyword evidence="4" id="KW-1185">Reference proteome</keyword>
<protein>
    <submittedName>
        <fullName evidence="3">Glycosyltransferase family 2 protein</fullName>
    </submittedName>
</protein>
<keyword evidence="1" id="KW-1133">Transmembrane helix</keyword>